<dbReference type="InterPro" id="IPR048641">
    <property type="entry name" value="RlmN_N"/>
</dbReference>
<feature type="binding site" evidence="12">
    <location>
        <position position="191"/>
    </location>
    <ligand>
        <name>S-adenosyl-L-methionine</name>
        <dbReference type="ChEBI" id="CHEBI:59789"/>
    </ligand>
</feature>
<evidence type="ECO:0000256" key="6">
    <source>
        <dbReference type="ARBA" id="ARBA00022679"/>
    </source>
</evidence>
<feature type="binding site" evidence="12">
    <location>
        <begin position="159"/>
        <end position="160"/>
    </location>
    <ligand>
        <name>S-adenosyl-L-methionine</name>
        <dbReference type="ChEBI" id="CHEBI:59789"/>
    </ligand>
</feature>
<evidence type="ECO:0000256" key="2">
    <source>
        <dbReference type="ARBA" id="ARBA00022485"/>
    </source>
</evidence>
<feature type="binding site" evidence="12">
    <location>
        <begin position="214"/>
        <end position="216"/>
    </location>
    <ligand>
        <name>S-adenosyl-L-methionine</name>
        <dbReference type="ChEBI" id="CHEBI:59789"/>
    </ligand>
</feature>
<comment type="miscellaneous">
    <text evidence="12">Reaction proceeds by a ping-pong mechanism involving intermediate methylation of a conserved cysteine residue.</text>
</comment>
<keyword evidence="7 12" id="KW-0949">S-adenosyl-L-methionine</keyword>
<evidence type="ECO:0000256" key="4">
    <source>
        <dbReference type="ARBA" id="ARBA00022552"/>
    </source>
</evidence>
<keyword evidence="9 12" id="KW-0479">Metal-binding</keyword>
<dbReference type="EC" id="2.1.1.192" evidence="12"/>
<evidence type="ECO:0000256" key="1">
    <source>
        <dbReference type="ARBA" id="ARBA00004496"/>
    </source>
</evidence>
<keyword evidence="4 12" id="KW-0698">rRNA processing</keyword>
<evidence type="ECO:0000313" key="14">
    <source>
        <dbReference type="EMBL" id="AJC12733.1"/>
    </source>
</evidence>
<keyword evidence="8 12" id="KW-0819">tRNA processing</keyword>
<dbReference type="InterPro" id="IPR058240">
    <property type="entry name" value="rSAM_sf"/>
</dbReference>
<dbReference type="AlphaFoldDB" id="A0A0A8B7D3"/>
<dbReference type="GO" id="GO:0046872">
    <property type="term" value="F:metal ion binding"/>
    <property type="evidence" value="ECO:0007669"/>
    <property type="project" value="UniProtKB-KW"/>
</dbReference>
<comment type="caution">
    <text evidence="12">Lacks conserved residue(s) required for the propagation of feature annotation.</text>
</comment>
<dbReference type="SFLD" id="SFLDG01062">
    <property type="entry name" value="methyltransferase_(Class_A)"/>
    <property type="match status" value="1"/>
</dbReference>
<dbReference type="EMBL" id="CP009302">
    <property type="protein sequence ID" value="AJC12733.1"/>
    <property type="molecule type" value="Genomic_DNA"/>
</dbReference>
<evidence type="ECO:0000256" key="11">
    <source>
        <dbReference type="ARBA" id="ARBA00023014"/>
    </source>
</evidence>
<evidence type="ECO:0000256" key="8">
    <source>
        <dbReference type="ARBA" id="ARBA00022694"/>
    </source>
</evidence>
<keyword evidence="15" id="KW-1185">Reference proteome</keyword>
<dbReference type="SFLD" id="SFLDF00275">
    <property type="entry name" value="adenosine_C2_methyltransferase"/>
    <property type="match status" value="1"/>
</dbReference>
<keyword evidence="10 12" id="KW-0408">Iron</keyword>
<dbReference type="Pfam" id="PF04055">
    <property type="entry name" value="Radical_SAM"/>
    <property type="match status" value="1"/>
</dbReference>
<reference evidence="14 15" key="2">
    <citation type="journal article" date="2015" name="Genome Announc.">
        <title>Complete Genome Sequence of Coriobacteriaceae Strain 68-1-3, a Novel Mucus-Degrading Isolate from the Swine Intestinal Tract.</title>
        <authorList>
            <person name="Looft T."/>
            <person name="Bayles D.O."/>
            <person name="Alt D.P."/>
            <person name="Stanton T.B."/>
        </authorList>
    </citation>
    <scope>NUCLEOTIDE SEQUENCE [LARGE SCALE GENOMIC DNA]</scope>
    <source>
        <strain evidence="14 15">68-1-3</strain>
    </source>
</reference>
<dbReference type="NCBIfam" id="TIGR00048">
    <property type="entry name" value="rRNA_mod_RlmN"/>
    <property type="match status" value="1"/>
</dbReference>
<sequence>MENSVKQFSLPDLEQMLVQVGVPKFRTMQIASWLYVKRARSFDEMTNLPSALRLQLSQTYPFTFPEIADLQVSGDGTRKYLLKLMDGTLVETVGIPSDDNRLTVCCSSQAGCAMGCLFCATGKQGLVRNLLPGEIVDQINVVGEDFGRRVSNVVVMGQGEPFANYRNLMGALRILNHGKLLDIGARHITVSTCGIIPRIADFASEDEQFTLAVSLHSADQGTRDLIMPELSRFPLTDLRKSLGEYSERTGRRVSLEYALIEGVNDSARELDCLVRFCKGLLCHVNLIMLNPIPDSPFRPVPKKSLKKWLDELERHRVNATVRQSRGTDIDGACGQLANSILKP</sequence>
<feature type="binding site" evidence="12">
    <location>
        <position position="119"/>
    </location>
    <ligand>
        <name>[4Fe-4S] cluster</name>
        <dbReference type="ChEBI" id="CHEBI:49883"/>
        <note>4Fe-4S-S-AdoMet</note>
    </ligand>
</feature>
<evidence type="ECO:0000313" key="15">
    <source>
        <dbReference type="Proteomes" id="UP000031121"/>
    </source>
</evidence>
<keyword evidence="11 12" id="KW-0411">Iron-sulfur</keyword>
<evidence type="ECO:0000256" key="5">
    <source>
        <dbReference type="ARBA" id="ARBA00022603"/>
    </source>
</evidence>
<comment type="similarity">
    <text evidence="12">Belongs to the radical SAM superfamily. RlmN family.</text>
</comment>
<comment type="function">
    <text evidence="12">Specifically methylates position 2 of adenine 2503 in 23S rRNA and position 2 of adenine 37 in tRNAs.</text>
</comment>
<dbReference type="PROSITE" id="PS51918">
    <property type="entry name" value="RADICAL_SAM"/>
    <property type="match status" value="1"/>
</dbReference>
<dbReference type="GO" id="GO:0070475">
    <property type="term" value="P:rRNA base methylation"/>
    <property type="evidence" value="ECO:0007669"/>
    <property type="project" value="UniProtKB-UniRule"/>
</dbReference>
<evidence type="ECO:0000256" key="9">
    <source>
        <dbReference type="ARBA" id="ARBA00022723"/>
    </source>
</evidence>
<dbReference type="GO" id="GO:0002935">
    <property type="term" value="F:tRNA (adenine(37)-C2)-methyltransferase activity"/>
    <property type="evidence" value="ECO:0007669"/>
    <property type="project" value="UniProtKB-UniRule"/>
</dbReference>
<dbReference type="RefSeq" id="WP_039690896.1">
    <property type="nucleotide sequence ID" value="NZ_CP009302.1"/>
</dbReference>
<dbReference type="HAMAP" id="MF_01849">
    <property type="entry name" value="RNA_methyltr_RlmN"/>
    <property type="match status" value="1"/>
</dbReference>
<dbReference type="KEGG" id="cbac:JI75_08810"/>
<dbReference type="OrthoDB" id="9793973at2"/>
<dbReference type="GO" id="GO:0000049">
    <property type="term" value="F:tRNA binding"/>
    <property type="evidence" value="ECO:0007669"/>
    <property type="project" value="UniProtKB-UniRule"/>
</dbReference>
<dbReference type="HOGENOM" id="CLU_029101_2_0_11"/>
<dbReference type="InterPro" id="IPR004383">
    <property type="entry name" value="rRNA_lsu_MTrfase_RlmN/Cfr"/>
</dbReference>
<dbReference type="GO" id="GO:0005737">
    <property type="term" value="C:cytoplasm"/>
    <property type="evidence" value="ECO:0007669"/>
    <property type="project" value="UniProtKB-SubCell"/>
</dbReference>
<dbReference type="GO" id="GO:0019843">
    <property type="term" value="F:rRNA binding"/>
    <property type="evidence" value="ECO:0007669"/>
    <property type="project" value="UniProtKB-UniRule"/>
</dbReference>
<dbReference type="Gene3D" id="1.10.150.530">
    <property type="match status" value="1"/>
</dbReference>
<comment type="catalytic activity">
    <reaction evidence="12">
        <text>adenosine(2503) in 23S rRNA + 2 reduced [2Fe-2S]-[ferredoxin] + 2 S-adenosyl-L-methionine = 2-methyladenosine(2503) in 23S rRNA + 5'-deoxyadenosine + L-methionine + 2 oxidized [2Fe-2S]-[ferredoxin] + S-adenosyl-L-homocysteine</text>
        <dbReference type="Rhea" id="RHEA:42916"/>
        <dbReference type="Rhea" id="RHEA-COMP:10000"/>
        <dbReference type="Rhea" id="RHEA-COMP:10001"/>
        <dbReference type="Rhea" id="RHEA-COMP:10152"/>
        <dbReference type="Rhea" id="RHEA-COMP:10282"/>
        <dbReference type="ChEBI" id="CHEBI:17319"/>
        <dbReference type="ChEBI" id="CHEBI:33737"/>
        <dbReference type="ChEBI" id="CHEBI:33738"/>
        <dbReference type="ChEBI" id="CHEBI:57844"/>
        <dbReference type="ChEBI" id="CHEBI:57856"/>
        <dbReference type="ChEBI" id="CHEBI:59789"/>
        <dbReference type="ChEBI" id="CHEBI:74411"/>
        <dbReference type="ChEBI" id="CHEBI:74497"/>
        <dbReference type="EC" id="2.1.1.192"/>
    </reaction>
</comment>
<dbReference type="SUPFAM" id="SSF102114">
    <property type="entry name" value="Radical SAM enzymes"/>
    <property type="match status" value="1"/>
</dbReference>
<dbReference type="GO" id="GO:0070040">
    <property type="term" value="F:rRNA (adenine(2503)-C2-)-methyltransferase activity"/>
    <property type="evidence" value="ECO:0007669"/>
    <property type="project" value="UniProtKB-UniRule"/>
</dbReference>
<comment type="cofactor">
    <cofactor evidence="12">
        <name>[4Fe-4S] cluster</name>
        <dbReference type="ChEBI" id="CHEBI:49883"/>
    </cofactor>
    <text evidence="12">Binds 1 [4Fe-4S] cluster. The cluster is coordinated with 3 cysteines and an exchangeable S-adenosyl-L-methionine.</text>
</comment>
<keyword evidence="3 12" id="KW-0963">Cytoplasm</keyword>
<feature type="domain" description="Radical SAM core" evidence="13">
    <location>
        <begin position="98"/>
        <end position="330"/>
    </location>
</feature>
<dbReference type="CDD" id="cd01335">
    <property type="entry name" value="Radical_SAM"/>
    <property type="match status" value="1"/>
</dbReference>
<dbReference type="Gene3D" id="3.20.20.70">
    <property type="entry name" value="Aldolase class I"/>
    <property type="match status" value="1"/>
</dbReference>
<keyword evidence="5 12" id="KW-0489">Methyltransferase</keyword>
<dbReference type="FunFam" id="3.20.20.70:FF:000014">
    <property type="entry name" value="Probable dual-specificity RNA methyltransferase RlmN"/>
    <property type="match status" value="1"/>
</dbReference>
<accession>A0A0A8B7D3</accession>
<dbReference type="PIRSF" id="PIRSF006004">
    <property type="entry name" value="CHP00048"/>
    <property type="match status" value="1"/>
</dbReference>
<evidence type="ECO:0000259" key="13">
    <source>
        <dbReference type="PROSITE" id="PS51918"/>
    </source>
</evidence>
<reference evidence="15" key="1">
    <citation type="submission" date="2014-08" db="EMBL/GenBank/DDBJ databases">
        <title>Coriobacteriaceae sp. complete genome.</title>
        <authorList>
            <person name="Looft T."/>
            <person name="Bayles D.O."/>
            <person name="Stanton T.B."/>
        </authorList>
    </citation>
    <scope>NUCLEOTIDE SEQUENCE [LARGE SCALE GENOMIC DNA]</scope>
    <source>
        <strain evidence="15">68-1-3</strain>
    </source>
</reference>
<evidence type="ECO:0000256" key="3">
    <source>
        <dbReference type="ARBA" id="ARBA00022490"/>
    </source>
</evidence>
<keyword evidence="6 12" id="KW-0808">Transferase</keyword>
<evidence type="ECO:0000256" key="7">
    <source>
        <dbReference type="ARBA" id="ARBA00022691"/>
    </source>
</evidence>
<evidence type="ECO:0000256" key="10">
    <source>
        <dbReference type="ARBA" id="ARBA00023004"/>
    </source>
</evidence>
<organism evidence="14 15">
    <name type="scientific">Berryella intestinalis</name>
    <dbReference type="NCBI Taxonomy" id="1531429"/>
    <lineage>
        <taxon>Bacteria</taxon>
        <taxon>Bacillati</taxon>
        <taxon>Actinomycetota</taxon>
        <taxon>Coriobacteriia</taxon>
        <taxon>Eggerthellales</taxon>
        <taxon>Eggerthellaceae</taxon>
        <taxon>Berryella</taxon>
    </lineage>
</organism>
<gene>
    <name evidence="12" type="primary">rlmN</name>
    <name evidence="14" type="ORF">JI75_08810</name>
</gene>
<evidence type="ECO:0000256" key="12">
    <source>
        <dbReference type="HAMAP-Rule" id="MF_01849"/>
    </source>
</evidence>
<dbReference type="PANTHER" id="PTHR30544:SF5">
    <property type="entry name" value="RADICAL SAM CORE DOMAIN-CONTAINING PROTEIN"/>
    <property type="match status" value="1"/>
</dbReference>
<comment type="subcellular location">
    <subcellularLocation>
        <location evidence="1 12">Cytoplasm</location>
    </subcellularLocation>
</comment>
<dbReference type="GO" id="GO:0051539">
    <property type="term" value="F:4 iron, 4 sulfur cluster binding"/>
    <property type="evidence" value="ECO:0007669"/>
    <property type="project" value="UniProtKB-UniRule"/>
</dbReference>
<dbReference type="SFLD" id="SFLDS00029">
    <property type="entry name" value="Radical_SAM"/>
    <property type="match status" value="1"/>
</dbReference>
<dbReference type="InterPro" id="IPR007197">
    <property type="entry name" value="rSAM"/>
</dbReference>
<dbReference type="InterPro" id="IPR027492">
    <property type="entry name" value="RNA_MTrfase_RlmN"/>
</dbReference>
<dbReference type="STRING" id="1531429.JI75_08810"/>
<feature type="binding site" evidence="12">
    <location>
        <position position="116"/>
    </location>
    <ligand>
        <name>[4Fe-4S] cluster</name>
        <dbReference type="ChEBI" id="CHEBI:49883"/>
        <note>4Fe-4S-S-AdoMet</note>
    </ligand>
</feature>
<feature type="active site" description="S-methylcysteine intermediate" evidence="12">
    <location>
        <position position="333"/>
    </location>
</feature>
<feature type="binding site" evidence="12">
    <location>
        <position position="290"/>
    </location>
    <ligand>
        <name>S-adenosyl-L-methionine</name>
        <dbReference type="ChEBI" id="CHEBI:59789"/>
    </ligand>
</feature>
<dbReference type="GO" id="GO:0030488">
    <property type="term" value="P:tRNA methylation"/>
    <property type="evidence" value="ECO:0007669"/>
    <property type="project" value="UniProtKB-UniRule"/>
</dbReference>
<dbReference type="InterPro" id="IPR040072">
    <property type="entry name" value="Methyltransferase_A"/>
</dbReference>
<comment type="catalytic activity">
    <reaction evidence="12">
        <text>adenosine(37) in tRNA + 2 reduced [2Fe-2S]-[ferredoxin] + 2 S-adenosyl-L-methionine = 2-methyladenosine(37) in tRNA + 5'-deoxyadenosine + L-methionine + 2 oxidized [2Fe-2S]-[ferredoxin] + S-adenosyl-L-homocysteine</text>
        <dbReference type="Rhea" id="RHEA:43332"/>
        <dbReference type="Rhea" id="RHEA-COMP:10000"/>
        <dbReference type="Rhea" id="RHEA-COMP:10001"/>
        <dbReference type="Rhea" id="RHEA-COMP:10162"/>
        <dbReference type="Rhea" id="RHEA-COMP:10485"/>
        <dbReference type="ChEBI" id="CHEBI:17319"/>
        <dbReference type="ChEBI" id="CHEBI:33737"/>
        <dbReference type="ChEBI" id="CHEBI:33738"/>
        <dbReference type="ChEBI" id="CHEBI:57844"/>
        <dbReference type="ChEBI" id="CHEBI:57856"/>
        <dbReference type="ChEBI" id="CHEBI:59789"/>
        <dbReference type="ChEBI" id="CHEBI:74411"/>
        <dbReference type="ChEBI" id="CHEBI:74497"/>
        <dbReference type="EC" id="2.1.1.192"/>
    </reaction>
</comment>
<name>A0A0A8B7D3_9ACTN</name>
<protein>
    <recommendedName>
        <fullName evidence="12">Probable dual-specificity RNA methyltransferase RlmN</fullName>
        <ecNumber evidence="12">2.1.1.192</ecNumber>
    </recommendedName>
    <alternativeName>
        <fullName evidence="12">23S rRNA (adenine(2503)-C(2))-methyltransferase</fullName>
    </alternativeName>
    <alternativeName>
        <fullName evidence="12">23S rRNA m2A2503 methyltransferase</fullName>
    </alternativeName>
    <alternativeName>
        <fullName evidence="12">Ribosomal RNA large subunit methyltransferase N</fullName>
    </alternativeName>
    <alternativeName>
        <fullName evidence="12">tRNA (adenine(37)-C(2))-methyltransferase</fullName>
    </alternativeName>
    <alternativeName>
        <fullName evidence="12">tRNA m2A37 methyltransferase</fullName>
    </alternativeName>
</protein>
<dbReference type="InterPro" id="IPR013785">
    <property type="entry name" value="Aldolase_TIM"/>
</dbReference>
<dbReference type="Proteomes" id="UP000031121">
    <property type="component" value="Chromosome"/>
</dbReference>
<dbReference type="PANTHER" id="PTHR30544">
    <property type="entry name" value="23S RRNA METHYLTRANSFERASE"/>
    <property type="match status" value="1"/>
</dbReference>
<feature type="active site" description="Proton acceptor" evidence="12">
    <location>
        <position position="91"/>
    </location>
</feature>
<dbReference type="Pfam" id="PF21016">
    <property type="entry name" value="RlmN_N"/>
    <property type="match status" value="1"/>
</dbReference>
<keyword evidence="2 12" id="KW-0004">4Fe-4S</keyword>
<feature type="binding site" evidence="12">
    <location>
        <position position="112"/>
    </location>
    <ligand>
        <name>[4Fe-4S] cluster</name>
        <dbReference type="ChEBI" id="CHEBI:49883"/>
        <note>4Fe-4S-S-AdoMet</note>
    </ligand>
</feature>
<proteinExistence type="inferred from homology"/>
<keyword evidence="12" id="KW-1015">Disulfide bond</keyword>